<dbReference type="InterPro" id="IPR003871">
    <property type="entry name" value="RFA1B/D_OB_1st"/>
</dbReference>
<feature type="non-terminal residue" evidence="2">
    <location>
        <position position="114"/>
    </location>
</feature>
<evidence type="ECO:0000259" key="1">
    <source>
        <dbReference type="Pfam" id="PF02721"/>
    </source>
</evidence>
<evidence type="ECO:0000313" key="2">
    <source>
        <dbReference type="EMBL" id="MED6197761.1"/>
    </source>
</evidence>
<protein>
    <recommendedName>
        <fullName evidence="1">Replication protein A 70 kDa DNA-binding subunit B/D first OB fold domain-containing protein</fullName>
    </recommendedName>
</protein>
<gene>
    <name evidence="2" type="ORF">PIB30_059638</name>
</gene>
<dbReference type="EMBL" id="JASCZI010211964">
    <property type="protein sequence ID" value="MED6197761.1"/>
    <property type="molecule type" value="Genomic_DNA"/>
</dbReference>
<dbReference type="InterPro" id="IPR012340">
    <property type="entry name" value="NA-bd_OB-fold"/>
</dbReference>
<dbReference type="Gene3D" id="2.40.50.140">
    <property type="entry name" value="Nucleic acid-binding proteins"/>
    <property type="match status" value="1"/>
</dbReference>
<keyword evidence="3" id="KW-1185">Reference proteome</keyword>
<organism evidence="2 3">
    <name type="scientific">Stylosanthes scabra</name>
    <dbReference type="NCBI Taxonomy" id="79078"/>
    <lineage>
        <taxon>Eukaryota</taxon>
        <taxon>Viridiplantae</taxon>
        <taxon>Streptophyta</taxon>
        <taxon>Embryophyta</taxon>
        <taxon>Tracheophyta</taxon>
        <taxon>Spermatophyta</taxon>
        <taxon>Magnoliopsida</taxon>
        <taxon>eudicotyledons</taxon>
        <taxon>Gunneridae</taxon>
        <taxon>Pentapetalae</taxon>
        <taxon>rosids</taxon>
        <taxon>fabids</taxon>
        <taxon>Fabales</taxon>
        <taxon>Fabaceae</taxon>
        <taxon>Papilionoideae</taxon>
        <taxon>50 kb inversion clade</taxon>
        <taxon>dalbergioids sensu lato</taxon>
        <taxon>Dalbergieae</taxon>
        <taxon>Pterocarpus clade</taxon>
        <taxon>Stylosanthes</taxon>
    </lineage>
</organism>
<dbReference type="Pfam" id="PF02721">
    <property type="entry name" value="DUF223"/>
    <property type="match status" value="1"/>
</dbReference>
<feature type="domain" description="Replication protein A 70 kDa DNA-binding subunit B/D first OB fold" evidence="1">
    <location>
        <begin position="11"/>
        <end position="83"/>
    </location>
</feature>
<proteinExistence type="predicted"/>
<sequence>MWEVRSKSNPKQITHVELILQDGKGDRLHAVLPHSLISTWGQVLAEFKFFNMRFFIVVENSLRSRSTTTNLVLTFYNRTVVTPVLNPTFPLEALRLREIGDILRADRINKADIF</sequence>
<comment type="caution">
    <text evidence="2">The sequence shown here is derived from an EMBL/GenBank/DDBJ whole genome shotgun (WGS) entry which is preliminary data.</text>
</comment>
<reference evidence="2 3" key="1">
    <citation type="journal article" date="2023" name="Plants (Basel)">
        <title>Bridging the Gap: Combining Genomics and Transcriptomics Approaches to Understand Stylosanthes scabra, an Orphan Legume from the Brazilian Caatinga.</title>
        <authorList>
            <person name="Ferreira-Neto J.R.C."/>
            <person name="da Silva M.D."/>
            <person name="Binneck E."/>
            <person name="de Melo N.F."/>
            <person name="da Silva R.H."/>
            <person name="de Melo A.L.T.M."/>
            <person name="Pandolfi V."/>
            <person name="Bustamante F.O."/>
            <person name="Brasileiro-Vidal A.C."/>
            <person name="Benko-Iseppon A.M."/>
        </authorList>
    </citation>
    <scope>NUCLEOTIDE SEQUENCE [LARGE SCALE GENOMIC DNA]</scope>
    <source>
        <tissue evidence="2">Leaves</tissue>
    </source>
</reference>
<dbReference type="Proteomes" id="UP001341840">
    <property type="component" value="Unassembled WGS sequence"/>
</dbReference>
<accession>A0ABU6XI92</accession>
<evidence type="ECO:0000313" key="3">
    <source>
        <dbReference type="Proteomes" id="UP001341840"/>
    </source>
</evidence>
<name>A0ABU6XI92_9FABA</name>